<dbReference type="InterPro" id="IPR009057">
    <property type="entry name" value="Homeodomain-like_sf"/>
</dbReference>
<dbReference type="GO" id="GO:0003700">
    <property type="term" value="F:DNA-binding transcription factor activity"/>
    <property type="evidence" value="ECO:0007669"/>
    <property type="project" value="InterPro"/>
</dbReference>
<dbReference type="Gene3D" id="1.10.10.10">
    <property type="entry name" value="Winged helix-like DNA-binding domain superfamily/Winged helix DNA-binding domain"/>
    <property type="match status" value="1"/>
</dbReference>
<dbReference type="PANTHER" id="PTHR30514">
    <property type="entry name" value="GLUCOKINASE"/>
    <property type="match status" value="1"/>
</dbReference>
<dbReference type="InterPro" id="IPR036388">
    <property type="entry name" value="WH-like_DNA-bd_sf"/>
</dbReference>
<name>A0A381I8G4_CLODI</name>
<dbReference type="SUPFAM" id="SSF46689">
    <property type="entry name" value="Homeodomain-like"/>
    <property type="match status" value="1"/>
</dbReference>
<organism evidence="6">
    <name type="scientific">Clostridioides difficile</name>
    <name type="common">Peptoclostridium difficile</name>
    <dbReference type="NCBI Taxonomy" id="1496"/>
    <lineage>
        <taxon>Bacteria</taxon>
        <taxon>Bacillati</taxon>
        <taxon>Bacillota</taxon>
        <taxon>Clostridia</taxon>
        <taxon>Peptostreptococcales</taxon>
        <taxon>Peptostreptococcaceae</taxon>
        <taxon>Clostridioides</taxon>
    </lineage>
</organism>
<proteinExistence type="predicted"/>
<dbReference type="Pfam" id="PF01418">
    <property type="entry name" value="HTH_6"/>
    <property type="match status" value="1"/>
</dbReference>
<keyword evidence="2" id="KW-0238">DNA-binding</keyword>
<dbReference type="InterPro" id="IPR046348">
    <property type="entry name" value="SIS_dom_sf"/>
</dbReference>
<dbReference type="InterPro" id="IPR035472">
    <property type="entry name" value="RpiR-like_SIS"/>
</dbReference>
<feature type="domain" description="SIS" evidence="5">
    <location>
        <begin position="110"/>
        <end position="252"/>
    </location>
</feature>
<evidence type="ECO:0000259" key="5">
    <source>
        <dbReference type="PROSITE" id="PS51464"/>
    </source>
</evidence>
<sequence>MNLIDKLDINQKKLSTNEISLLNYFLKNSEKINQKKIKDIANETFNSTAYIVRFCQKLGFSGYSEFKNFLVFSYSNRNERNKEFTKSQSDIFTDVMDTQNLINVENIDMCLNEIHNSKHIYFFGVGSSRLVCTEMSQRFSAIGVNVKYYDDSTLMYLAASNITKDDLVIAVSMSGETAQVIKACNIAKTNQVKVISLTNISVNSLSNIADINYLYLLHNIILIVLTIRLECQHFLLWNICFINTLKNTIDEKITI</sequence>
<keyword evidence="1" id="KW-0805">Transcription regulation</keyword>
<dbReference type="Gene3D" id="3.40.50.10490">
    <property type="entry name" value="Glucose-6-phosphate isomerase like protein, domain 1"/>
    <property type="match status" value="1"/>
</dbReference>
<dbReference type="InterPro" id="IPR047640">
    <property type="entry name" value="RpiR-like"/>
</dbReference>
<dbReference type="GO" id="GO:0097367">
    <property type="term" value="F:carbohydrate derivative binding"/>
    <property type="evidence" value="ECO:0007669"/>
    <property type="project" value="InterPro"/>
</dbReference>
<accession>A0A381I8G4</accession>
<dbReference type="AlphaFoldDB" id="A0A381I8G4"/>
<dbReference type="InterPro" id="IPR001347">
    <property type="entry name" value="SIS_dom"/>
</dbReference>
<evidence type="ECO:0000259" key="4">
    <source>
        <dbReference type="PROSITE" id="PS51071"/>
    </source>
</evidence>
<evidence type="ECO:0000256" key="1">
    <source>
        <dbReference type="ARBA" id="ARBA00023015"/>
    </source>
</evidence>
<keyword evidence="3" id="KW-0804">Transcription</keyword>
<reference evidence="6" key="1">
    <citation type="submission" date="2018-06" db="EMBL/GenBank/DDBJ databases">
        <authorList>
            <consortium name="Pathogen Informatics"/>
            <person name="Doyle S."/>
        </authorList>
    </citation>
    <scope>NUCLEOTIDE SEQUENCE</scope>
    <source>
        <strain evidence="6">NCTC13307</strain>
    </source>
</reference>
<protein>
    <submittedName>
        <fullName evidence="6">RpiR family transcriptional regulator</fullName>
    </submittedName>
</protein>
<dbReference type="PROSITE" id="PS51464">
    <property type="entry name" value="SIS"/>
    <property type="match status" value="1"/>
</dbReference>
<dbReference type="CDD" id="cd05013">
    <property type="entry name" value="SIS_RpiR"/>
    <property type="match status" value="1"/>
</dbReference>
<dbReference type="GO" id="GO:0003677">
    <property type="term" value="F:DNA binding"/>
    <property type="evidence" value="ECO:0007669"/>
    <property type="project" value="UniProtKB-KW"/>
</dbReference>
<gene>
    <name evidence="6" type="primary">rpiR_1</name>
    <name evidence="6" type="ORF">NCTC13307_01672</name>
</gene>
<dbReference type="PANTHER" id="PTHR30514:SF1">
    <property type="entry name" value="HTH-TYPE TRANSCRIPTIONAL REGULATOR HEXR-RELATED"/>
    <property type="match status" value="1"/>
</dbReference>
<dbReference type="PROSITE" id="PS51071">
    <property type="entry name" value="HTH_RPIR"/>
    <property type="match status" value="1"/>
</dbReference>
<evidence type="ECO:0000256" key="2">
    <source>
        <dbReference type="ARBA" id="ARBA00023125"/>
    </source>
</evidence>
<dbReference type="Pfam" id="PF01380">
    <property type="entry name" value="SIS"/>
    <property type="match status" value="1"/>
</dbReference>
<evidence type="ECO:0000256" key="3">
    <source>
        <dbReference type="ARBA" id="ARBA00023163"/>
    </source>
</evidence>
<dbReference type="InterPro" id="IPR000281">
    <property type="entry name" value="HTH_RpiR"/>
</dbReference>
<dbReference type="SUPFAM" id="SSF53697">
    <property type="entry name" value="SIS domain"/>
    <property type="match status" value="1"/>
</dbReference>
<dbReference type="EMBL" id="UFWD01000001">
    <property type="protein sequence ID" value="SUY23336.1"/>
    <property type="molecule type" value="Genomic_DNA"/>
</dbReference>
<evidence type="ECO:0000313" key="6">
    <source>
        <dbReference type="EMBL" id="SUY23336.1"/>
    </source>
</evidence>
<feature type="domain" description="HTH rpiR-type" evidence="4">
    <location>
        <begin position="1"/>
        <end position="77"/>
    </location>
</feature>
<dbReference type="GO" id="GO:1901135">
    <property type="term" value="P:carbohydrate derivative metabolic process"/>
    <property type="evidence" value="ECO:0007669"/>
    <property type="project" value="InterPro"/>
</dbReference>